<dbReference type="InterPro" id="IPR025724">
    <property type="entry name" value="GAG-pre-integrase_dom"/>
</dbReference>
<dbReference type="Pfam" id="PF00665">
    <property type="entry name" value="rve"/>
    <property type="match status" value="1"/>
</dbReference>
<dbReference type="Pfam" id="PF25597">
    <property type="entry name" value="SH3_retrovirus"/>
    <property type="match status" value="1"/>
</dbReference>
<dbReference type="PROSITE" id="PS50994">
    <property type="entry name" value="INTEGRASE"/>
    <property type="match status" value="1"/>
</dbReference>
<feature type="domain" description="CCHC-type" evidence="7">
    <location>
        <begin position="302"/>
        <end position="317"/>
    </location>
</feature>
<dbReference type="InterPro" id="IPR013103">
    <property type="entry name" value="RVT_2"/>
</dbReference>
<evidence type="ECO:0000256" key="1">
    <source>
        <dbReference type="ARBA" id="ARBA00022670"/>
    </source>
</evidence>
<evidence type="ECO:0000256" key="5">
    <source>
        <dbReference type="PROSITE-ProRule" id="PRU00047"/>
    </source>
</evidence>
<dbReference type="GO" id="GO:0003676">
    <property type="term" value="F:nucleic acid binding"/>
    <property type="evidence" value="ECO:0007669"/>
    <property type="project" value="InterPro"/>
</dbReference>
<evidence type="ECO:0000259" key="8">
    <source>
        <dbReference type="PROSITE" id="PS50994"/>
    </source>
</evidence>
<keyword evidence="2" id="KW-0479">Metal-binding</keyword>
<evidence type="ECO:0000256" key="3">
    <source>
        <dbReference type="ARBA" id="ARBA00022750"/>
    </source>
</evidence>
<evidence type="ECO:0000256" key="6">
    <source>
        <dbReference type="SAM" id="MobiDB-lite"/>
    </source>
</evidence>
<accession>A0AAD8N8X5</accession>
<dbReference type="Proteomes" id="UP001229421">
    <property type="component" value="Unassembled WGS sequence"/>
</dbReference>
<dbReference type="Pfam" id="PF13976">
    <property type="entry name" value="gag_pre-integrs"/>
    <property type="match status" value="1"/>
</dbReference>
<dbReference type="SUPFAM" id="SSF56672">
    <property type="entry name" value="DNA/RNA polymerases"/>
    <property type="match status" value="1"/>
</dbReference>
<dbReference type="GO" id="GO:0008270">
    <property type="term" value="F:zinc ion binding"/>
    <property type="evidence" value="ECO:0007669"/>
    <property type="project" value="UniProtKB-KW"/>
</dbReference>
<dbReference type="InterPro" id="IPR057670">
    <property type="entry name" value="SH3_retrovirus"/>
</dbReference>
<dbReference type="PANTHER" id="PTHR42648">
    <property type="entry name" value="TRANSPOSASE, PUTATIVE-RELATED"/>
    <property type="match status" value="1"/>
</dbReference>
<organism evidence="9 10">
    <name type="scientific">Tagetes erecta</name>
    <name type="common">African marigold</name>
    <dbReference type="NCBI Taxonomy" id="13708"/>
    <lineage>
        <taxon>Eukaryota</taxon>
        <taxon>Viridiplantae</taxon>
        <taxon>Streptophyta</taxon>
        <taxon>Embryophyta</taxon>
        <taxon>Tracheophyta</taxon>
        <taxon>Spermatophyta</taxon>
        <taxon>Magnoliopsida</taxon>
        <taxon>eudicotyledons</taxon>
        <taxon>Gunneridae</taxon>
        <taxon>Pentapetalae</taxon>
        <taxon>asterids</taxon>
        <taxon>campanulids</taxon>
        <taxon>Asterales</taxon>
        <taxon>Asteraceae</taxon>
        <taxon>Asteroideae</taxon>
        <taxon>Heliantheae alliance</taxon>
        <taxon>Tageteae</taxon>
        <taxon>Tagetes</taxon>
    </lineage>
</organism>
<dbReference type="InterPro" id="IPR012337">
    <property type="entry name" value="RNaseH-like_sf"/>
</dbReference>
<keyword evidence="5" id="KW-0862">Zinc</keyword>
<dbReference type="EMBL" id="JAUHHV010000012">
    <property type="protein sequence ID" value="KAK1406245.1"/>
    <property type="molecule type" value="Genomic_DNA"/>
</dbReference>
<dbReference type="InterPro" id="IPR054722">
    <property type="entry name" value="PolX-like_BBD"/>
</dbReference>
<feature type="region of interest" description="Disordered" evidence="6">
    <location>
        <begin position="1820"/>
        <end position="1859"/>
    </location>
</feature>
<comment type="caution">
    <text evidence="9">The sequence shown here is derived from an EMBL/GenBank/DDBJ whole genome shotgun (WGS) entry which is preliminary data.</text>
</comment>
<evidence type="ECO:0000256" key="4">
    <source>
        <dbReference type="ARBA" id="ARBA00022801"/>
    </source>
</evidence>
<keyword evidence="4" id="KW-0378">Hydrolase</keyword>
<dbReference type="InterPro" id="IPR039537">
    <property type="entry name" value="Retrotran_Ty1/copia-like"/>
</dbReference>
<keyword evidence="3" id="KW-0064">Aspartyl protease</keyword>
<name>A0AAD8N8X5_TARER</name>
<dbReference type="Pfam" id="PF22936">
    <property type="entry name" value="Pol_BBD"/>
    <property type="match status" value="1"/>
</dbReference>
<dbReference type="SMART" id="SM00343">
    <property type="entry name" value="ZnF_C2HC"/>
    <property type="match status" value="1"/>
</dbReference>
<feature type="compositionally biased region" description="Pro residues" evidence="6">
    <location>
        <begin position="812"/>
        <end position="822"/>
    </location>
</feature>
<evidence type="ECO:0000313" key="10">
    <source>
        <dbReference type="Proteomes" id="UP001229421"/>
    </source>
</evidence>
<evidence type="ECO:0000259" key="7">
    <source>
        <dbReference type="PROSITE" id="PS50158"/>
    </source>
</evidence>
<dbReference type="PANTHER" id="PTHR42648:SF32">
    <property type="entry name" value="RIBONUCLEASE H-LIKE DOMAIN, GAG-PRE-INTEGRASE DOMAIN PROTEIN-RELATED"/>
    <property type="match status" value="1"/>
</dbReference>
<dbReference type="GO" id="GO:0006508">
    <property type="term" value="P:proteolysis"/>
    <property type="evidence" value="ECO:0007669"/>
    <property type="project" value="UniProtKB-KW"/>
</dbReference>
<reference evidence="9" key="1">
    <citation type="journal article" date="2023" name="bioRxiv">
        <title>Improved chromosome-level genome assembly for marigold (Tagetes erecta).</title>
        <authorList>
            <person name="Jiang F."/>
            <person name="Yuan L."/>
            <person name="Wang S."/>
            <person name="Wang H."/>
            <person name="Xu D."/>
            <person name="Wang A."/>
            <person name="Fan W."/>
        </authorList>
    </citation>
    <scope>NUCLEOTIDE SEQUENCE</scope>
    <source>
        <strain evidence="9">WSJ</strain>
        <tissue evidence="9">Leaf</tissue>
    </source>
</reference>
<dbReference type="InterPro" id="IPR036875">
    <property type="entry name" value="Znf_CCHC_sf"/>
</dbReference>
<dbReference type="SUPFAM" id="SSF57756">
    <property type="entry name" value="Retrovirus zinc finger-like domains"/>
    <property type="match status" value="1"/>
</dbReference>
<dbReference type="Gene3D" id="3.30.420.10">
    <property type="entry name" value="Ribonuclease H-like superfamily/Ribonuclease H"/>
    <property type="match status" value="1"/>
</dbReference>
<dbReference type="GO" id="GO:0004190">
    <property type="term" value="F:aspartic-type endopeptidase activity"/>
    <property type="evidence" value="ECO:0007669"/>
    <property type="project" value="UniProtKB-KW"/>
</dbReference>
<dbReference type="InterPro" id="IPR043502">
    <property type="entry name" value="DNA/RNA_pol_sf"/>
</dbReference>
<feature type="compositionally biased region" description="Low complexity" evidence="6">
    <location>
        <begin position="844"/>
        <end position="884"/>
    </location>
</feature>
<keyword evidence="1" id="KW-0645">Protease</keyword>
<gene>
    <name evidence="9" type="ORF">QVD17_41535</name>
</gene>
<protein>
    <submittedName>
        <fullName evidence="9">Uncharacterized protein</fullName>
    </submittedName>
</protein>
<evidence type="ECO:0000313" key="9">
    <source>
        <dbReference type="EMBL" id="KAK1406245.1"/>
    </source>
</evidence>
<dbReference type="CDD" id="cd09272">
    <property type="entry name" value="RNase_HI_RT_Ty1"/>
    <property type="match status" value="1"/>
</dbReference>
<dbReference type="InterPro" id="IPR036397">
    <property type="entry name" value="RNaseH_sf"/>
</dbReference>
<proteinExistence type="predicted"/>
<evidence type="ECO:0000256" key="2">
    <source>
        <dbReference type="ARBA" id="ARBA00022723"/>
    </source>
</evidence>
<keyword evidence="10" id="KW-1185">Reference proteome</keyword>
<feature type="region of interest" description="Disordered" evidence="6">
    <location>
        <begin position="799"/>
        <end position="891"/>
    </location>
</feature>
<sequence length="2023" mass="229797">MCSSACKIRLIGIYKANKLLMSNENELKRTIKELKLSESKYFVKLREALKENEHLKRTLLEKNCEINYLTEQVTLAEFEARKLKNKLQQWTISGMKREELCKKQRGARVKTGLSEVNLKEVREDYAYGGSVGLGCSSSSDCSSSDSKKSFEDISLINSVCSNVSYSDNSMFNSNLGCSTSNPNVLNDDDLIENVCVNDKDKLSGHVSESQTKTNCFQKFFTHQIPSFTPVRISKPKEKESTFSYILKPKPESDKVKVTTVKSKELYDSYSDCNSQLSECDEEIEMDKIPVNKVSKTGLKSHCFKCGNTGHTVKQCPKLIQNSSKQKSFGKRLNSFVNNFFCNSSSAPPPKYTKAWVPISKDLLTNYRIINGGYVAFAGDKKGGKMIGQGEVSNGSLTLEDVNYVPELAFNLLSVSQICDKNIPVMFLPNECLFLKPEFTIPEDMVIMRAPRRNDTYMLNMGSQESNSTVTCLLSKASSFESFLWHKRLGHINFKILNKLVKNNLVRGLPLKDFSVVEKCMACAKGKQHKKPHKLKITNSISEPLELLHTDLFGPISVKSIAKKSYCLVVTDDYSRYTWVRFMANKSETAEELMKLIPLIEVLGKKKVQAIRSDNGTEFRNHIFNSFCEQRGILRQFGAARTPQQNGVAERKNRTLVEAARTMLIESKLPIIFWAEAVNCAAYVLNRVLIVKEKMKTSYQLFRGIKPLIDFLGPFGCSCTLLNTQDQKTKFGAVSDECFFVGYSNTQKAYRVYNKRTRIVQESYYVDWQESNTTSIGSEPAWFYDATTIFKSFNLPDSDDDDIIPHTSVPIFNHPPQPQPQPQPSATQLAPTSFDIPPPPPPQTAPTSPSDIPSSSTTIQSSTTNTIPSTSHTTPSQPSNQTPSTEPNPLLLNTDFKTLKNHPHDYIIGSITDGVRTRSQSGLINECLYAAFLSQVVPKNYKQALEDPSWVDAMQMELQQFRKLKVWELVDLPPNKCPIGTKWVFRNKPDDRGVVIRNKARLVVQGFAQEEGIDYTEVFAPVARLEAIRIFLAHAANKNFKVYQMDVKCAFLYGDIDEEIYVCQPPGFEDPDFPSKVYKLDKSLYGLHQAPRIWYETLTQYLLSKGFSRGTIDMTLFKKEVNGELLIVQVYVDDIIFGSTNEGLCREFEKVMMDRFEMTIMGEMCFFLGLQVEQKPDGILIHQEKYIKEILTKFGMDDSSPELIPFTAQTCLTSDDNGNRVDAHRYRSMIGSLMYLTASRPDITFAVCYCARFQANPKESHEKAVKRIFRYLKGSSRLGLWYPKGGNFDLHAFSDSDHAGCRINRKSVTGGCQYLGECLVSWQSKKQTTVSLSTGEAEYIAASSCCCQVLWIQLQMMDYGINFLHTPLFCDNEAAVGIAKNPIHHTRTKHIETRIHAIRDAQEKGISILIDVEELLKEVRSIAFGICQIGSARKRSKQSTEHAQMFISSVIRQYRPGALDYLSKVNRIAQIYPDDRTCSFYLDVCRLLGSSLEKRIETGRPPFSLFVLAGTMSTLFFEKKNNMCALLDENYEKAGGYRDCIKWLKSSHIHHPISHLPTIYELHVRDFWRTAVMNVSVQPSRICAKVGGYDLEFTEADLARILRLEEDVGEEVSMTAEEVYGAFRTAGYEGPMPGEKKMEFVKSYLIQEWRYIAHVFIMCLDHRKGGTDGLNLDWARAMMLFCRGQKANLAKLIFNYLLENIHATKGAKWLMYPRFIQMILNDKLPNLPVVGAELKIWEMHPRIFKDCNSVRSDCVGRTSYLWENMYSAERWVYIQRLMETKRKRGGENIEIVEKKMKKRKAYAKEKDYSFDREVDEIQAEIDAGREQRTKKKSDAHAEGSKKARHDTGGTSAESGNELKGEIESLRGELVELKGRYEELEKQDAEKSTVIYEMGRMMKDQQCLIVRIFKELNSLKEKVGTEPAMTEAELNSLTDAAKYPLMDVDFGDRGKAKAAEEAFDEEMGIDLDVFEGKEVVGGSGMDYTLIDEPEIDINADSEEDLEDEPETYKTIHSMEVQQFDRCLYD</sequence>
<feature type="domain" description="Integrase catalytic" evidence="8">
    <location>
        <begin position="539"/>
        <end position="705"/>
    </location>
</feature>
<dbReference type="InterPro" id="IPR001878">
    <property type="entry name" value="Znf_CCHC"/>
</dbReference>
<dbReference type="Pfam" id="PF07727">
    <property type="entry name" value="RVT_2"/>
    <property type="match status" value="1"/>
</dbReference>
<keyword evidence="5" id="KW-0863">Zinc-finger</keyword>
<dbReference type="InterPro" id="IPR001584">
    <property type="entry name" value="Integrase_cat-core"/>
</dbReference>
<feature type="compositionally biased region" description="Basic and acidic residues" evidence="6">
    <location>
        <begin position="1821"/>
        <end position="1846"/>
    </location>
</feature>
<dbReference type="GO" id="GO:0015074">
    <property type="term" value="P:DNA integration"/>
    <property type="evidence" value="ECO:0007669"/>
    <property type="project" value="InterPro"/>
</dbReference>
<dbReference type="SUPFAM" id="SSF53098">
    <property type="entry name" value="Ribonuclease H-like"/>
    <property type="match status" value="1"/>
</dbReference>
<dbReference type="PROSITE" id="PS50158">
    <property type="entry name" value="ZF_CCHC"/>
    <property type="match status" value="1"/>
</dbReference>